<gene>
    <name evidence="2" type="ORF">CNF02_00840</name>
</gene>
<dbReference type="InterPro" id="IPR025489">
    <property type="entry name" value="DUF4381"/>
</dbReference>
<evidence type="ECO:0000313" key="2">
    <source>
        <dbReference type="EMBL" id="PDH35297.1"/>
    </source>
</evidence>
<keyword evidence="1" id="KW-0812">Transmembrane</keyword>
<accession>A0A2A5WGB0</accession>
<keyword evidence="1" id="KW-0472">Membrane</keyword>
<sequence length="176" mass="19860">MDSEELLEQLADIHLPVEISYWPPAPGWWILAVMLLVGGIFLSLRFIQFRNLQQVCRHALIELESCYSQLAKIDSSDPSNQLRYVNEVNSVLRRVALVHFPHAKVASLGGKDWVDFIRQKGDSAELNEEIAAALSFGRFQTHCEVDVDKMNDLGKAWITSLYLGKQTDSDQQGLSS</sequence>
<dbReference type="AlphaFoldDB" id="A0A2A5WGB0"/>
<protein>
    <recommendedName>
        <fullName evidence="4">DUF4381 domain-containing protein</fullName>
    </recommendedName>
</protein>
<reference evidence="2 3" key="1">
    <citation type="submission" date="2017-08" db="EMBL/GenBank/DDBJ databases">
        <title>Fine stratification of microbial communities through a metagenomic profile of the photic zone.</title>
        <authorList>
            <person name="Haro-Moreno J.M."/>
            <person name="Lopez-Perez M."/>
            <person name="De La Torre J."/>
            <person name="Picazo A."/>
            <person name="Camacho A."/>
            <person name="Rodriguez-Valera F."/>
        </authorList>
    </citation>
    <scope>NUCLEOTIDE SEQUENCE [LARGE SCALE GENOMIC DNA]</scope>
    <source>
        <strain evidence="2">MED-G28</strain>
    </source>
</reference>
<dbReference type="EMBL" id="NTJZ01000001">
    <property type="protein sequence ID" value="PDH35297.1"/>
    <property type="molecule type" value="Genomic_DNA"/>
</dbReference>
<dbReference type="Pfam" id="PF14316">
    <property type="entry name" value="DUF4381"/>
    <property type="match status" value="1"/>
</dbReference>
<evidence type="ECO:0000256" key="1">
    <source>
        <dbReference type="SAM" id="Phobius"/>
    </source>
</evidence>
<name>A0A2A5WGB0_9GAMM</name>
<evidence type="ECO:0008006" key="4">
    <source>
        <dbReference type="Google" id="ProtNLM"/>
    </source>
</evidence>
<proteinExistence type="predicted"/>
<evidence type="ECO:0000313" key="3">
    <source>
        <dbReference type="Proteomes" id="UP000219329"/>
    </source>
</evidence>
<comment type="caution">
    <text evidence="2">The sequence shown here is derived from an EMBL/GenBank/DDBJ whole genome shotgun (WGS) entry which is preliminary data.</text>
</comment>
<keyword evidence="1" id="KW-1133">Transmembrane helix</keyword>
<feature type="transmembrane region" description="Helical" evidence="1">
    <location>
        <begin position="28"/>
        <end position="47"/>
    </location>
</feature>
<dbReference type="Proteomes" id="UP000219329">
    <property type="component" value="Unassembled WGS sequence"/>
</dbReference>
<organism evidence="2 3">
    <name type="scientific">OM182 bacterium MED-G28</name>
    <dbReference type="NCBI Taxonomy" id="1986256"/>
    <lineage>
        <taxon>Bacteria</taxon>
        <taxon>Pseudomonadati</taxon>
        <taxon>Pseudomonadota</taxon>
        <taxon>Gammaproteobacteria</taxon>
        <taxon>OMG group</taxon>
        <taxon>OM182 clade</taxon>
    </lineage>
</organism>